<dbReference type="EMBL" id="JABFCZ010000017">
    <property type="protein sequence ID" value="MBD1547723.1"/>
    <property type="molecule type" value="Genomic_DNA"/>
</dbReference>
<dbReference type="SMART" id="SM00852">
    <property type="entry name" value="MoCF_biosynth"/>
    <property type="match status" value="1"/>
</dbReference>
<dbReference type="GO" id="GO:0016779">
    <property type="term" value="F:nucleotidyltransferase activity"/>
    <property type="evidence" value="ECO:0007669"/>
    <property type="project" value="UniProtKB-ARBA"/>
</dbReference>
<protein>
    <submittedName>
        <fullName evidence="3">NTP transferase domain-containing protein</fullName>
    </submittedName>
</protein>
<dbReference type="RefSeq" id="WP_190292481.1">
    <property type="nucleotide sequence ID" value="NZ_JABFCZ010000017.1"/>
</dbReference>
<dbReference type="SUPFAM" id="SSF53218">
    <property type="entry name" value="Molybdenum cofactor biosynthesis proteins"/>
    <property type="match status" value="1"/>
</dbReference>
<organism evidence="3 4">
    <name type="scientific">Roseibium aggregatum</name>
    <dbReference type="NCBI Taxonomy" id="187304"/>
    <lineage>
        <taxon>Bacteria</taxon>
        <taxon>Pseudomonadati</taxon>
        <taxon>Pseudomonadota</taxon>
        <taxon>Alphaproteobacteria</taxon>
        <taxon>Hyphomicrobiales</taxon>
        <taxon>Stappiaceae</taxon>
        <taxon>Roseibium</taxon>
    </lineage>
</organism>
<dbReference type="Pfam" id="PF12804">
    <property type="entry name" value="NTP_transf_3"/>
    <property type="match status" value="1"/>
</dbReference>
<keyword evidence="1" id="KW-0460">Magnesium</keyword>
<dbReference type="InterPro" id="IPR029044">
    <property type="entry name" value="Nucleotide-diphossugar_trans"/>
</dbReference>
<keyword evidence="3" id="KW-0808">Transferase</keyword>
<dbReference type="InterPro" id="IPR012184">
    <property type="entry name" value="Bifunc_Mopterin-bd"/>
</dbReference>
<dbReference type="Proteomes" id="UP000598467">
    <property type="component" value="Unassembled WGS sequence"/>
</dbReference>
<evidence type="ECO:0000313" key="3">
    <source>
        <dbReference type="EMBL" id="MBD1547723.1"/>
    </source>
</evidence>
<comment type="caution">
    <text evidence="3">The sequence shown here is derived from an EMBL/GenBank/DDBJ whole genome shotgun (WGS) entry which is preliminary data.</text>
</comment>
<dbReference type="PANTHER" id="PTHR43777:SF1">
    <property type="entry name" value="MOLYBDENUM COFACTOR CYTIDYLYLTRANSFERASE"/>
    <property type="match status" value="1"/>
</dbReference>
<dbReference type="Gene3D" id="3.90.550.10">
    <property type="entry name" value="Spore Coat Polysaccharide Biosynthesis Protein SpsA, Chain A"/>
    <property type="match status" value="1"/>
</dbReference>
<dbReference type="SUPFAM" id="SSF53448">
    <property type="entry name" value="Nucleotide-diphospho-sugar transferases"/>
    <property type="match status" value="1"/>
</dbReference>
<evidence type="ECO:0000313" key="4">
    <source>
        <dbReference type="Proteomes" id="UP000598467"/>
    </source>
</evidence>
<dbReference type="PANTHER" id="PTHR43777">
    <property type="entry name" value="MOLYBDENUM COFACTOR CYTIDYLYLTRANSFERASE"/>
    <property type="match status" value="1"/>
</dbReference>
<sequence>MEFGPRPVLEAEGCVLAHSTRTGNGTFKKGRVLSADDVRALAQAGIASVTVACLAADDLSEDVAADRIAQAANGGGLTGDAPFTGRVNLYADQAGVLVIDRQAIDAMNRIDPAITIATLPEYARVQAGRMVATAKIIPFAVSGRLVEEAEKRISKALKVAPFKAHRIGLVATRLPHLKPSTMDKTRRVLEARLGASGSTILAEERVDHREEAVAEAMARLADQGADFLILFGASAVVDRKDILPAAIERAGGTVEQFGMPVDPGNLLMIGTYKGLPVIGAPGCARSPKENGFDWVLERKLAGLDVSAHDITGMGVGGLLMEIGTRPQPREVKTVPDKPKIGAIILAAGKSSRMGGPNKLLAEIGGKSLVRHAAEAAQGADLGQTVLVTGHMAEKIGAEVSELGIDIVHNPDFADGMAGSILTGMEALDPSLDAVIILLADMPGITSDTLKGMIERYSDSPDALIVTATADGKRGNPVLWDKRFFEALKALHGDIGARHLIAENPEFVLEYEIGSAARLDLDTPEALARAGGKLLDS</sequence>
<feature type="domain" description="MoaB/Mog" evidence="2">
    <location>
        <begin position="168"/>
        <end position="301"/>
    </location>
</feature>
<dbReference type="CDD" id="cd03522">
    <property type="entry name" value="MoeA_like"/>
    <property type="match status" value="1"/>
</dbReference>
<name>A0A926P284_9HYPH</name>
<accession>A0A926P284</accession>
<reference evidence="3" key="1">
    <citation type="submission" date="2020-05" db="EMBL/GenBank/DDBJ databases">
        <title>Identification of trans-AT polyketide cluster in two marine bacteria, producers of a novel glutaramide-containing polyketide sesbanimide D and analogs.</title>
        <authorList>
            <person name="Kacar D."/>
            <person name="Rodriguez P."/>
            <person name="Canedo L."/>
            <person name="Gonzalez E."/>
            <person name="Galan B."/>
            <person name="De La Calle F."/>
            <person name="Garcia J.L."/>
        </authorList>
    </citation>
    <scope>NUCLEOTIDE SEQUENCE</scope>
    <source>
        <strain evidence="3">PHM038</strain>
    </source>
</reference>
<evidence type="ECO:0000256" key="1">
    <source>
        <dbReference type="ARBA" id="ARBA00022842"/>
    </source>
</evidence>
<evidence type="ECO:0000259" key="2">
    <source>
        <dbReference type="SMART" id="SM00852"/>
    </source>
</evidence>
<dbReference type="InterPro" id="IPR036425">
    <property type="entry name" value="MoaB/Mog-like_dom_sf"/>
</dbReference>
<dbReference type="InterPro" id="IPR025877">
    <property type="entry name" value="MobA-like_NTP_Trfase"/>
</dbReference>
<dbReference type="Gene3D" id="3.40.980.10">
    <property type="entry name" value="MoaB/Mog-like domain"/>
    <property type="match status" value="1"/>
</dbReference>
<dbReference type="InterPro" id="IPR001453">
    <property type="entry name" value="MoaB/Mog_dom"/>
</dbReference>
<dbReference type="PIRSF" id="PIRSF036626">
    <property type="entry name" value="MPTBd_MobAlike"/>
    <property type="match status" value="1"/>
</dbReference>
<gene>
    <name evidence="3" type="ORF">HK439_15750</name>
</gene>
<proteinExistence type="predicted"/>
<dbReference type="AlphaFoldDB" id="A0A926P284"/>
<dbReference type="CDD" id="cd04182">
    <property type="entry name" value="GT_2_like_f"/>
    <property type="match status" value="1"/>
</dbReference>